<evidence type="ECO:0000256" key="4">
    <source>
        <dbReference type="ARBA" id="ARBA00022989"/>
    </source>
</evidence>
<sequence>MKKSNFFLLIKQGIKGVFRYKTQFTLIVILGFFASLILSVTNSINDRMTSEYNRTMEKVDKFDFYDEKSLETSNALNSKTMVPIMDFISNEYIESSDGTLTYNVNVSSASDPENKTFITNVFESEDFKNEFTKLINKEDYNKSWFDYKIEIGSGEEARYFNAYGMDSKGSNKNKTNYWSQFLEEDSEGFERNLPPLKIYTDESQSYLAKQISEFSLYTISELKKSFVESIKDISGQNSMFGIMVKNNQISEKNIKVDNFNYDGLSDFDRELNTYMDLAFLSIVIQINKMIHDYVQYHMENAIAESFEQGQEAVKTNFEIKSQLNESNPDNKNAKTLYKWLFGASPEKDKSFYETGANGQLAHFESNGKIVPADGLKIIDTGRFLENELKDKKGFIKKDQYNWENADIASTYFIRQKLLGIASSVNVYSRIESIYSDNSSEKHYRMILMDEWTEGNMTVYEGNKPRTRNEVLLNPQYAKANGIKIGSNIKIGDANLTVSGFAADPYTNFPIADLTVPFPNNKKGAIVYVNRNIVEKILTTNEAKVTTTNVYRFLTVNDKNAVEKNISLFNSLNFDKTDNIKEDLKNITLNGNGNISQVNKDFTSYKGSALSMNWELTPMVLKTFSSVSYVVCIVILAICLTTMLIAIKKTIQFNAGEIGIMKALGTKNSQIAFSYISYGLILLLFVVPLSWFIGGYAQESFCRLFLSYTGGAYNQARFNGWSLGALMLLFGGFTIIVSYITAILLINRPVLEIINKKETVKRIQWIDNLKLKMTKNTKFTTKFSIELAISGMKPTLISTFTILISSLLITSSMSIPGMVNTAVTSYYKNVKYANKIENLEPIGNSPLSKTSLSAWNGVDYYDQFLNNVTGSFGETNYMSTSVTDVTGINDYSIIPKFFYNKDTKQFDWALDKLSSDSLLKMIGYIFGNNIPQTLGRAISMADIQRILEYVIHDNSNKTAQDRISKVDDLSAVLSKGLPPILSAIFPGEISSEESDGWKEAIMAAILSQTPSYVKSFLSKSENRYNQYTFGWTFSNYVPGEDDFYTNTEFTTEAKDMLLTGIQSNQKAYNLKSDAKKMFLSDKNIKDLSLLLNGEEIAEDIVTDGGFKLYSKGTGTLNIPVTMNDQAKFVLNKSKGNSIPIGSFKAKRFVMSSDGVDIPNSAWVYDDNDWAIINSKNSTSKTKEWSIENYLDPSSLDTSKFTFANTYNYLGEKDMTLQGTKNVIELSDMAMAFADISSGTGVIRPYYGYDNLLMFIPSKYEKDLTALSKGSEKGGKQGWHGVVGSNKVPQKIKEDWNRAMNSKYDGDYIWIRPYSLTYDETYKPEEAEVGSELGNLLSWNNSFLRQNLLESKPGFIDRDIDMKFAISDINLVPVSTVDVYGSNIILADQGLTNLVHGYSTSKYTPYNYVYEYEKAGSYMVGDKKIDTYNWNSPKDLVDENRRSIEDQIWGNDEQKTYKPNSWFSGIMSQSKEPYFLTSQASFSKSVRTGEYTLSGGSQYYDTLEMKNVEFLSEQKALINQIANLVLTIALAFIVVIVITATLSMIIITDLYVNQYRKFMVVMKSLGYSNWKVIKYSFGTLTILAGIAMILGISGSAVLVTVSGIFIKNNVGSIPLGLSWWALLASTIMVVTSYITSILITTYKIRKESPVSLMK</sequence>
<feature type="domain" description="ABC3 transporter permease C-terminal" evidence="7">
    <location>
        <begin position="1529"/>
        <end position="1647"/>
    </location>
</feature>
<dbReference type="RefSeq" id="WP_101781036.1">
    <property type="nucleotide sequence ID" value="NZ_CP025543.1"/>
</dbReference>
<evidence type="ECO:0000256" key="1">
    <source>
        <dbReference type="ARBA" id="ARBA00004651"/>
    </source>
</evidence>
<reference evidence="8 9" key="1">
    <citation type="submission" date="2017-12" db="EMBL/GenBank/DDBJ databases">
        <title>Complete genome sequence of Spiroplasma monobiae MQ-1 (ATCC 33825).</title>
        <authorList>
            <person name="Tsai Y.-M."/>
            <person name="Lo W.-S."/>
            <person name="Wu P.-S."/>
            <person name="Cho S.-T."/>
            <person name="Kuo C.-H."/>
        </authorList>
    </citation>
    <scope>NUCLEOTIDE SEQUENCE [LARGE SCALE GENOMIC DNA]</scope>
    <source>
        <strain evidence="8 9">MQ-1</strain>
    </source>
</reference>
<feature type="transmembrane region" description="Helical" evidence="6">
    <location>
        <begin position="1570"/>
        <end position="1603"/>
    </location>
</feature>
<dbReference type="OrthoDB" id="393121at2"/>
<dbReference type="PANTHER" id="PTHR30287">
    <property type="entry name" value="MEMBRANE COMPONENT OF PREDICTED ABC SUPERFAMILY METABOLITE UPTAKE TRANSPORTER"/>
    <property type="match status" value="1"/>
</dbReference>
<dbReference type="EMBL" id="CP025543">
    <property type="protein sequence ID" value="AUM63000.1"/>
    <property type="molecule type" value="Genomic_DNA"/>
</dbReference>
<evidence type="ECO:0000313" key="8">
    <source>
        <dbReference type="EMBL" id="AUM63000.1"/>
    </source>
</evidence>
<protein>
    <submittedName>
        <fullName evidence="8">Efflux ABC transporter, permease protein</fullName>
    </submittedName>
</protein>
<keyword evidence="2" id="KW-1003">Cell membrane</keyword>
<evidence type="ECO:0000313" key="9">
    <source>
        <dbReference type="Proteomes" id="UP000234790"/>
    </source>
</evidence>
<dbReference type="InterPro" id="IPR038766">
    <property type="entry name" value="Membrane_comp_ABC_pdt"/>
</dbReference>
<gene>
    <name evidence="8" type="ORF">SMONO_v1c07510</name>
</gene>
<evidence type="ECO:0000256" key="3">
    <source>
        <dbReference type="ARBA" id="ARBA00022692"/>
    </source>
</evidence>
<evidence type="ECO:0000256" key="5">
    <source>
        <dbReference type="ARBA" id="ARBA00023136"/>
    </source>
</evidence>
<keyword evidence="9" id="KW-1185">Reference proteome</keyword>
<feature type="transmembrane region" description="Helical" evidence="6">
    <location>
        <begin position="722"/>
        <end position="745"/>
    </location>
</feature>
<dbReference type="GO" id="GO:0005886">
    <property type="term" value="C:plasma membrane"/>
    <property type="evidence" value="ECO:0007669"/>
    <property type="project" value="UniProtKB-SubCell"/>
</dbReference>
<feature type="transmembrane region" description="Helical" evidence="6">
    <location>
        <begin position="670"/>
        <end position="692"/>
    </location>
</feature>
<proteinExistence type="predicted"/>
<organism evidence="8 9">
    <name type="scientific">Spiroplasma monobiae MQ-1</name>
    <dbReference type="NCBI Taxonomy" id="1336748"/>
    <lineage>
        <taxon>Bacteria</taxon>
        <taxon>Bacillati</taxon>
        <taxon>Mycoplasmatota</taxon>
        <taxon>Mollicutes</taxon>
        <taxon>Entomoplasmatales</taxon>
        <taxon>Spiroplasmataceae</taxon>
        <taxon>Spiroplasma</taxon>
    </lineage>
</organism>
<name>A0A2K9LVE1_SPISQ</name>
<dbReference type="InterPro" id="IPR003838">
    <property type="entry name" value="ABC3_permease_C"/>
</dbReference>
<keyword evidence="4 6" id="KW-1133">Transmembrane helix</keyword>
<accession>A0A2K9LVE1</accession>
<dbReference type="Pfam" id="PF02687">
    <property type="entry name" value="FtsX"/>
    <property type="match status" value="2"/>
</dbReference>
<feature type="domain" description="ABC3 transporter permease C-terminal" evidence="7">
    <location>
        <begin position="629"/>
        <end position="748"/>
    </location>
</feature>
<comment type="subcellular location">
    <subcellularLocation>
        <location evidence="1">Cell membrane</location>
        <topology evidence="1">Multi-pass membrane protein</topology>
    </subcellularLocation>
</comment>
<evidence type="ECO:0000256" key="2">
    <source>
        <dbReference type="ARBA" id="ARBA00022475"/>
    </source>
</evidence>
<evidence type="ECO:0000256" key="6">
    <source>
        <dbReference type="SAM" id="Phobius"/>
    </source>
</evidence>
<keyword evidence="5 6" id="KW-0472">Membrane</keyword>
<evidence type="ECO:0000259" key="7">
    <source>
        <dbReference type="Pfam" id="PF02687"/>
    </source>
</evidence>
<keyword evidence="3 6" id="KW-0812">Transmembrane</keyword>
<feature type="transmembrane region" description="Helical" evidence="6">
    <location>
        <begin position="1615"/>
        <end position="1637"/>
    </location>
</feature>
<feature type="transmembrane region" description="Helical" evidence="6">
    <location>
        <begin position="1522"/>
        <end position="1550"/>
    </location>
</feature>
<dbReference type="Proteomes" id="UP000234790">
    <property type="component" value="Chromosome"/>
</dbReference>
<dbReference type="KEGG" id="smoo:SMONO_v1c07510"/>
<dbReference type="PANTHER" id="PTHR30287:SF1">
    <property type="entry name" value="INNER MEMBRANE PROTEIN"/>
    <property type="match status" value="1"/>
</dbReference>
<feature type="transmembrane region" description="Helical" evidence="6">
    <location>
        <begin position="795"/>
        <end position="818"/>
    </location>
</feature>
<feature type="transmembrane region" description="Helical" evidence="6">
    <location>
        <begin position="20"/>
        <end position="40"/>
    </location>
</feature>
<feature type="transmembrane region" description="Helical" evidence="6">
    <location>
        <begin position="626"/>
        <end position="646"/>
    </location>
</feature>